<keyword evidence="4 6" id="KW-0472">Membrane</keyword>
<feature type="transmembrane region" description="Helical" evidence="6">
    <location>
        <begin position="85"/>
        <end position="102"/>
    </location>
</feature>
<evidence type="ECO:0000313" key="8">
    <source>
        <dbReference type="EMBL" id="GAA2254730.1"/>
    </source>
</evidence>
<evidence type="ECO:0000256" key="1">
    <source>
        <dbReference type="ARBA" id="ARBA00004141"/>
    </source>
</evidence>
<dbReference type="PANTHER" id="PTHR37422">
    <property type="entry name" value="TEICHURONIC ACID BIOSYNTHESIS PROTEIN TUAE"/>
    <property type="match status" value="1"/>
</dbReference>
<comment type="caution">
    <text evidence="8">The sequence shown here is derived from an EMBL/GenBank/DDBJ whole genome shotgun (WGS) entry which is preliminary data.</text>
</comment>
<feature type="region of interest" description="Disordered" evidence="5">
    <location>
        <begin position="1"/>
        <end position="22"/>
    </location>
</feature>
<evidence type="ECO:0000256" key="5">
    <source>
        <dbReference type="SAM" id="MobiDB-lite"/>
    </source>
</evidence>
<protein>
    <recommendedName>
        <fullName evidence="7">O-antigen ligase-related domain-containing protein</fullName>
    </recommendedName>
</protein>
<proteinExistence type="predicted"/>
<evidence type="ECO:0000313" key="9">
    <source>
        <dbReference type="Proteomes" id="UP001501474"/>
    </source>
</evidence>
<dbReference type="InterPro" id="IPR051533">
    <property type="entry name" value="WaaL-like"/>
</dbReference>
<feature type="region of interest" description="Disordered" evidence="5">
    <location>
        <begin position="350"/>
        <end position="369"/>
    </location>
</feature>
<dbReference type="EMBL" id="BAAART010000162">
    <property type="protein sequence ID" value="GAA2254730.1"/>
    <property type="molecule type" value="Genomic_DNA"/>
</dbReference>
<evidence type="ECO:0000256" key="3">
    <source>
        <dbReference type="ARBA" id="ARBA00022989"/>
    </source>
</evidence>
<dbReference type="InterPro" id="IPR007016">
    <property type="entry name" value="O-antigen_ligase-rel_domated"/>
</dbReference>
<feature type="transmembrane region" description="Helical" evidence="6">
    <location>
        <begin position="27"/>
        <end position="46"/>
    </location>
</feature>
<keyword evidence="2 6" id="KW-0812">Transmembrane</keyword>
<reference evidence="8 9" key="1">
    <citation type="journal article" date="2019" name="Int. J. Syst. Evol. Microbiol.">
        <title>The Global Catalogue of Microorganisms (GCM) 10K type strain sequencing project: providing services to taxonomists for standard genome sequencing and annotation.</title>
        <authorList>
            <consortium name="The Broad Institute Genomics Platform"/>
            <consortium name="The Broad Institute Genome Sequencing Center for Infectious Disease"/>
            <person name="Wu L."/>
            <person name="Ma J."/>
        </authorList>
    </citation>
    <scope>NUCLEOTIDE SEQUENCE [LARGE SCALE GENOMIC DNA]</scope>
    <source>
        <strain evidence="8 9">JCM 3053</strain>
    </source>
</reference>
<feature type="transmembrane region" description="Helical" evidence="6">
    <location>
        <begin position="146"/>
        <end position="173"/>
    </location>
</feature>
<feature type="transmembrane region" description="Helical" evidence="6">
    <location>
        <begin position="58"/>
        <end position="79"/>
    </location>
</feature>
<keyword evidence="3 6" id="KW-1133">Transmembrane helix</keyword>
<feature type="domain" description="O-antigen ligase-related" evidence="7">
    <location>
        <begin position="149"/>
        <end position="285"/>
    </location>
</feature>
<comment type="subcellular location">
    <subcellularLocation>
        <location evidence="1">Membrane</location>
        <topology evidence="1">Multi-pass membrane protein</topology>
    </subcellularLocation>
</comment>
<feature type="transmembrane region" description="Helical" evidence="6">
    <location>
        <begin position="278"/>
        <end position="297"/>
    </location>
</feature>
<feature type="transmembrane region" description="Helical" evidence="6">
    <location>
        <begin position="114"/>
        <end position="134"/>
    </location>
</feature>
<keyword evidence="9" id="KW-1185">Reference proteome</keyword>
<dbReference type="Proteomes" id="UP001501474">
    <property type="component" value="Unassembled WGS sequence"/>
</dbReference>
<dbReference type="Pfam" id="PF04932">
    <property type="entry name" value="Wzy_C"/>
    <property type="match status" value="1"/>
</dbReference>
<feature type="transmembrane region" description="Helical" evidence="6">
    <location>
        <begin position="304"/>
        <end position="322"/>
    </location>
</feature>
<evidence type="ECO:0000256" key="2">
    <source>
        <dbReference type="ARBA" id="ARBA00022692"/>
    </source>
</evidence>
<accession>A0ABN3ECI1</accession>
<gene>
    <name evidence="8" type="ORF">GCM10010104_59590</name>
</gene>
<evidence type="ECO:0000256" key="4">
    <source>
        <dbReference type="ARBA" id="ARBA00023136"/>
    </source>
</evidence>
<organism evidence="8 9">
    <name type="scientific">Streptomyces indiaensis</name>
    <dbReference type="NCBI Taxonomy" id="284033"/>
    <lineage>
        <taxon>Bacteria</taxon>
        <taxon>Bacillati</taxon>
        <taxon>Actinomycetota</taxon>
        <taxon>Actinomycetes</taxon>
        <taxon>Kitasatosporales</taxon>
        <taxon>Streptomycetaceae</taxon>
        <taxon>Streptomyces</taxon>
    </lineage>
</organism>
<sequence length="369" mass="35891">MCRGAGGVGSSGMTSASGPDADGDRRIVSDAAGVVVLGACATWSLITAAAHDGRPEGVLLAVLAVAAGYAAGRISGALLPVGAPFAGALAGMALTVAVPHLAPGPQIAAPLGHVGATAAVLTLSAGAACCAAWASPVPAVRFTLRLLAAGTAALAAVLGSTSGSVTCLAVLLCSLAAGRSRHRGAGMAALTAVAVLMTGLVWAIAARTVPAGFVAAVEGRLTPHRVRLWQDAWNLLGDDALSGAGPGRFGELSTASAQSLLSDDKPHSAPLQQAAEQGLVGVALLAAVFGWVLYALWRGPRPTPVALTAGAALTALAAIAAVGNALSFTAVSVGAGLLAGIATARPLTDESSSRTAGIPARGAGRTPAR</sequence>
<feature type="transmembrane region" description="Helical" evidence="6">
    <location>
        <begin position="185"/>
        <end position="205"/>
    </location>
</feature>
<evidence type="ECO:0000259" key="7">
    <source>
        <dbReference type="Pfam" id="PF04932"/>
    </source>
</evidence>
<feature type="compositionally biased region" description="Gly residues" evidence="5">
    <location>
        <begin position="1"/>
        <end position="10"/>
    </location>
</feature>
<evidence type="ECO:0000256" key="6">
    <source>
        <dbReference type="SAM" id="Phobius"/>
    </source>
</evidence>
<dbReference type="PANTHER" id="PTHR37422:SF13">
    <property type="entry name" value="LIPOPOLYSACCHARIDE BIOSYNTHESIS PROTEIN PA4999-RELATED"/>
    <property type="match status" value="1"/>
</dbReference>
<name>A0ABN3ECI1_9ACTN</name>